<evidence type="ECO:0000313" key="2">
    <source>
        <dbReference type="Proteomes" id="UP000279457"/>
    </source>
</evidence>
<dbReference type="InterPro" id="IPR006450">
    <property type="entry name" value="Phage_HK97_gp6-like"/>
</dbReference>
<keyword evidence="2" id="KW-1185">Reference proteome</keyword>
<accession>A0A3N6S727</accession>
<dbReference type="CDD" id="cd08054">
    <property type="entry name" value="gp6"/>
    <property type="match status" value="1"/>
</dbReference>
<dbReference type="AlphaFoldDB" id="A0A3N6S727"/>
<organism evidence="1 2">
    <name type="scientific">Erwinia psidii</name>
    <dbReference type="NCBI Taxonomy" id="69224"/>
    <lineage>
        <taxon>Bacteria</taxon>
        <taxon>Pseudomonadati</taxon>
        <taxon>Pseudomonadota</taxon>
        <taxon>Gammaproteobacteria</taxon>
        <taxon>Enterobacterales</taxon>
        <taxon>Erwiniaceae</taxon>
        <taxon>Erwinia</taxon>
    </lineage>
</organism>
<dbReference type="Proteomes" id="UP000279457">
    <property type="component" value="Unassembled WGS sequence"/>
</dbReference>
<gene>
    <name evidence="1" type="ORF">EB241_18105</name>
</gene>
<proteinExistence type="predicted"/>
<dbReference type="InterPro" id="IPR021146">
    <property type="entry name" value="Phage_gp6-like_head-tail"/>
</dbReference>
<sequence length="100" mass="11466">MASELITLSEAKRHCRIDDDYDYEDALIQAYIEAALEVCQKHIGKRIPEEQEFTAALKVGCMMYASQLYEHRTTISEVEKSEVPMAISALWSVYRDVGVY</sequence>
<protein>
    <submittedName>
        <fullName evidence="1">Phage gp6-like head-tail connector protein</fullName>
    </submittedName>
</protein>
<dbReference type="OrthoDB" id="8452319at2"/>
<dbReference type="Gene3D" id="1.10.3230.30">
    <property type="entry name" value="Phage gp6-like head-tail connector protein"/>
    <property type="match status" value="1"/>
</dbReference>
<name>A0A3N6S727_9GAMM</name>
<dbReference type="RefSeq" id="WP_124234413.1">
    <property type="nucleotide sequence ID" value="NZ_RHHM01000016.1"/>
</dbReference>
<dbReference type="Pfam" id="PF05135">
    <property type="entry name" value="Phage_connect_1"/>
    <property type="match status" value="1"/>
</dbReference>
<comment type="caution">
    <text evidence="1">The sequence shown here is derived from an EMBL/GenBank/DDBJ whole genome shotgun (WGS) entry which is preliminary data.</text>
</comment>
<dbReference type="NCBIfam" id="TIGR01560">
    <property type="entry name" value="put_DNA_pack"/>
    <property type="match status" value="1"/>
</dbReference>
<dbReference type="EMBL" id="RHHM01000016">
    <property type="protein sequence ID" value="RQM36880.1"/>
    <property type="molecule type" value="Genomic_DNA"/>
</dbReference>
<reference evidence="1 2" key="1">
    <citation type="submission" date="2018-10" db="EMBL/GenBank/DDBJ databases">
        <title>Draft genome sequence for the type isolate of Erwinia psidii, agent causal of bacterial blight in guava (Psidium guajava) and wilt and die-back of Eucalyptus spp.</title>
        <authorList>
            <person name="Hermenegildo P.S."/>
            <person name="Santos S.A."/>
            <person name="Guimaraes L.M.S."/>
            <person name="Vidigal P.M.P."/>
            <person name="Pereira I.C."/>
            <person name="Badel J.L."/>
            <person name="Alfenas-Zerbini P."/>
            <person name="Ferreira M.A.S.V."/>
            <person name="Alfenas A.C."/>
        </authorList>
    </citation>
    <scope>NUCLEOTIDE SEQUENCE [LARGE SCALE GENOMIC DNA]</scope>
    <source>
        <strain evidence="1 2">IBSBF 435</strain>
    </source>
</reference>
<evidence type="ECO:0000313" key="1">
    <source>
        <dbReference type="EMBL" id="RQM36880.1"/>
    </source>
</evidence>